<sequence length="45" mass="5112">MTAALFNLLKPDYARQSRYRSPTRYPPGIFIIPLLTVTAKCGLTR</sequence>
<name>A0A939NPP3_KLEPN</name>
<evidence type="ECO:0000313" key="2">
    <source>
        <dbReference type="Proteomes" id="UP000664620"/>
    </source>
</evidence>
<comment type="caution">
    <text evidence="1">The sequence shown here is derived from an EMBL/GenBank/DDBJ whole genome shotgun (WGS) entry which is preliminary data.</text>
</comment>
<dbReference type="AlphaFoldDB" id="A0A939NPP3"/>
<proteinExistence type="predicted"/>
<organism evidence="1 2">
    <name type="scientific">Klebsiella pneumoniae</name>
    <dbReference type="NCBI Taxonomy" id="573"/>
    <lineage>
        <taxon>Bacteria</taxon>
        <taxon>Pseudomonadati</taxon>
        <taxon>Pseudomonadota</taxon>
        <taxon>Gammaproteobacteria</taxon>
        <taxon>Enterobacterales</taxon>
        <taxon>Enterobacteriaceae</taxon>
        <taxon>Klebsiella/Raoultella group</taxon>
        <taxon>Klebsiella</taxon>
        <taxon>Klebsiella pneumoniae complex</taxon>
    </lineage>
</organism>
<dbReference type="EMBL" id="JAGETO010000247">
    <property type="protein sequence ID" value="MBO2029721.1"/>
    <property type="molecule type" value="Genomic_DNA"/>
</dbReference>
<dbReference type="Proteomes" id="UP000664620">
    <property type="component" value="Unassembled WGS sequence"/>
</dbReference>
<accession>A0A939NPP3</accession>
<evidence type="ECO:0000313" key="1">
    <source>
        <dbReference type="EMBL" id="MBO2029721.1"/>
    </source>
</evidence>
<protein>
    <submittedName>
        <fullName evidence="1">Uncharacterized protein</fullName>
    </submittedName>
</protein>
<reference evidence="1" key="1">
    <citation type="submission" date="2021-03" db="EMBL/GenBank/DDBJ databases">
        <title>Molecular epidemiology and mechanisms of colistin and carbapenem resistance in Enterobacteriaceae from clinical isolates, the environment and porcine samples in Pretoria, South Africa.</title>
        <authorList>
            <person name="Bogoshi D."/>
            <person name="Mbelle N.M."/>
            <person name="Naidoo V."/>
            <person name="Osei Sekyere J."/>
        </authorList>
    </citation>
    <scope>NUCLEOTIDE SEQUENCE</scope>
    <source>
        <strain evidence="1">C034</strain>
    </source>
</reference>
<gene>
    <name evidence="1" type="ORF">J4734_28300</name>
</gene>